<accession>A0ACB8VP35</accession>
<comment type="caution">
    <text evidence="1">The sequence shown here is derived from an EMBL/GenBank/DDBJ whole genome shotgun (WGS) entry which is preliminary data.</text>
</comment>
<sequence>MTCYYLRARIMADIPREAGDIESEWTMFSASIVDAARFEVVDARSLVPVVAATPSNPVVDTGSKGCRQAKEGVLSDHVGLWDSWTQLTGTGRPSKPQPGRSWRQKLGSGRSSVRPWRRTIGRPQRDSGKPSGASEGGSSTLPTLFTVQVGSC</sequence>
<evidence type="ECO:0000313" key="2">
    <source>
        <dbReference type="Proteomes" id="UP000831701"/>
    </source>
</evidence>
<organism evidence="1 2">
    <name type="scientific">Scortum barcoo</name>
    <name type="common">barcoo grunter</name>
    <dbReference type="NCBI Taxonomy" id="214431"/>
    <lineage>
        <taxon>Eukaryota</taxon>
        <taxon>Metazoa</taxon>
        <taxon>Chordata</taxon>
        <taxon>Craniata</taxon>
        <taxon>Vertebrata</taxon>
        <taxon>Euteleostomi</taxon>
        <taxon>Actinopterygii</taxon>
        <taxon>Neopterygii</taxon>
        <taxon>Teleostei</taxon>
        <taxon>Neoteleostei</taxon>
        <taxon>Acanthomorphata</taxon>
        <taxon>Eupercaria</taxon>
        <taxon>Centrarchiformes</taxon>
        <taxon>Terapontoidei</taxon>
        <taxon>Terapontidae</taxon>
        <taxon>Scortum</taxon>
    </lineage>
</organism>
<gene>
    <name evidence="1" type="ORF">L3Q82_017505</name>
</gene>
<evidence type="ECO:0000313" key="1">
    <source>
        <dbReference type="EMBL" id="KAI3356258.1"/>
    </source>
</evidence>
<protein>
    <submittedName>
        <fullName evidence="1">Uncharacterized protein</fullName>
    </submittedName>
</protein>
<name>A0ACB8VP35_9TELE</name>
<dbReference type="EMBL" id="CM041550">
    <property type="protein sequence ID" value="KAI3356258.1"/>
    <property type="molecule type" value="Genomic_DNA"/>
</dbReference>
<keyword evidence="2" id="KW-1185">Reference proteome</keyword>
<proteinExistence type="predicted"/>
<dbReference type="Proteomes" id="UP000831701">
    <property type="component" value="Chromosome 20"/>
</dbReference>
<reference evidence="1" key="1">
    <citation type="submission" date="2022-04" db="EMBL/GenBank/DDBJ databases">
        <title>Jade perch genome.</title>
        <authorList>
            <person name="Chao B."/>
        </authorList>
    </citation>
    <scope>NUCLEOTIDE SEQUENCE</scope>
    <source>
        <strain evidence="1">CB-2022</strain>
    </source>
</reference>